<feature type="compositionally biased region" description="Basic residues" evidence="1">
    <location>
        <begin position="58"/>
        <end position="67"/>
    </location>
</feature>
<dbReference type="Gene3D" id="3.10.20.90">
    <property type="entry name" value="Phosphatidylinositol 3-kinase Catalytic Subunit, Chain A, domain 1"/>
    <property type="match status" value="1"/>
</dbReference>
<dbReference type="CDD" id="cd17080">
    <property type="entry name" value="Ubl_SLD2_Esc2_like"/>
    <property type="match status" value="1"/>
</dbReference>
<gene>
    <name evidence="3" type="ORF">PTTW11_06077</name>
</gene>
<dbReference type="SUPFAM" id="SSF54236">
    <property type="entry name" value="Ubiquitin-like"/>
    <property type="match status" value="1"/>
</dbReference>
<name>A0A6S6W3D2_9PLEO</name>
<dbReference type="InterPro" id="IPR022617">
    <property type="entry name" value="Rad60/SUMO-like_dom"/>
</dbReference>
<sequence length="452" mass="50412">MTEPPAASVTAPKRRALFKRPAWQNKPQNEDADIFRHANEFTDLVAEQARRKEEDRKQKKRHRKRRRTSNDNDNDNDHAEDNNNAATQPVAPERAARSNSSKERSITPLSPPPAHPPPDSLSTRYDSLTKSTRSSHSLTRSTSSSHSLAGKDSHVIQLDDSDDGDYGYSTAGHKPQQTSQAQELAVRPSVHHTLGKNDDQDDELEEIQDPIIAALEARAQARAQVAARTEAVESIPAPIAHLFIEPEMDNAKPLMVKVRVDNSISKPRTAWCKLQNFSPEMTNSVFFTWNGTRLYDSTTIKRLGIQVDEKGNVTVEGDSNIYDDVNLPKIHVQAWTEELFRERKKQDAAAAAAKKAAAEAPVVIEDRPLTPEPAPTVAKIRLTLRAKGRADFKLTVNPDTTFAHIASAYKSKLKIGNDQPITLMFDGERLVPMDTVVDCELEDRDTLDVLFN</sequence>
<protein>
    <submittedName>
        <fullName evidence="3">Rad60-SLD domain containing protein</fullName>
    </submittedName>
</protein>
<feature type="compositionally biased region" description="Basic and acidic residues" evidence="1">
    <location>
        <begin position="94"/>
        <end position="105"/>
    </location>
</feature>
<organism evidence="3 4">
    <name type="scientific">Pyrenophora teres f. teres</name>
    <dbReference type="NCBI Taxonomy" id="97479"/>
    <lineage>
        <taxon>Eukaryota</taxon>
        <taxon>Fungi</taxon>
        <taxon>Dikarya</taxon>
        <taxon>Ascomycota</taxon>
        <taxon>Pezizomycotina</taxon>
        <taxon>Dothideomycetes</taxon>
        <taxon>Pleosporomycetidae</taxon>
        <taxon>Pleosporales</taxon>
        <taxon>Pleosporineae</taxon>
        <taxon>Pleosporaceae</taxon>
        <taxon>Pyrenophora</taxon>
    </lineage>
</organism>
<feature type="domain" description="Rad60/SUMO-like" evidence="2">
    <location>
        <begin position="380"/>
        <end position="450"/>
    </location>
</feature>
<dbReference type="InterPro" id="IPR029071">
    <property type="entry name" value="Ubiquitin-like_domsf"/>
</dbReference>
<dbReference type="Proteomes" id="UP000472372">
    <property type="component" value="Chromosome 5"/>
</dbReference>
<feature type="compositionally biased region" description="Pro residues" evidence="1">
    <location>
        <begin position="109"/>
        <end position="119"/>
    </location>
</feature>
<feature type="region of interest" description="Disordered" evidence="1">
    <location>
        <begin position="1"/>
        <end position="183"/>
    </location>
</feature>
<proteinExistence type="predicted"/>
<dbReference type="EMBL" id="HG992981">
    <property type="protein sequence ID" value="CAE7176917.1"/>
    <property type="molecule type" value="Genomic_DNA"/>
</dbReference>
<dbReference type="AlphaFoldDB" id="A0A6S6W3D2"/>
<evidence type="ECO:0000313" key="3">
    <source>
        <dbReference type="EMBL" id="CAE7176917.1"/>
    </source>
</evidence>
<evidence type="ECO:0000256" key="1">
    <source>
        <dbReference type="SAM" id="MobiDB-lite"/>
    </source>
</evidence>
<evidence type="ECO:0000313" key="4">
    <source>
        <dbReference type="Proteomes" id="UP000472372"/>
    </source>
</evidence>
<dbReference type="Pfam" id="PF11976">
    <property type="entry name" value="Rad60-SLD"/>
    <property type="match status" value="1"/>
</dbReference>
<accession>A0A6S6W3D2</accession>
<feature type="compositionally biased region" description="Low complexity" evidence="1">
    <location>
        <begin position="128"/>
        <end position="147"/>
    </location>
</feature>
<evidence type="ECO:0000259" key="2">
    <source>
        <dbReference type="Pfam" id="PF11976"/>
    </source>
</evidence>
<feature type="compositionally biased region" description="Basic and acidic residues" evidence="1">
    <location>
        <begin position="48"/>
        <end position="57"/>
    </location>
</feature>
<reference evidence="3" key="1">
    <citation type="submission" date="2021-02" db="EMBL/GenBank/DDBJ databases">
        <authorList>
            <person name="Syme A R."/>
            <person name="Syme A R."/>
            <person name="Moolhuijzen P."/>
        </authorList>
    </citation>
    <scope>NUCLEOTIDE SEQUENCE</scope>
    <source>
        <strain evidence="3">W1-1</strain>
    </source>
</reference>